<reference evidence="1 2" key="1">
    <citation type="submission" date="2015-01" db="EMBL/GenBank/DDBJ databases">
        <title>Evolution of Trichinella species and genotypes.</title>
        <authorList>
            <person name="Korhonen P.K."/>
            <person name="Edoardo P."/>
            <person name="Giuseppe L.R."/>
            <person name="Gasser R.B."/>
        </authorList>
    </citation>
    <scope>NUCLEOTIDE SEQUENCE [LARGE SCALE GENOMIC DNA]</scope>
    <source>
        <strain evidence="1">ISS141</strain>
    </source>
</reference>
<dbReference type="EMBL" id="JYDU01000075">
    <property type="protein sequence ID" value="KRX94214.1"/>
    <property type="molecule type" value="Genomic_DNA"/>
</dbReference>
<dbReference type="Proteomes" id="UP000054815">
    <property type="component" value="Unassembled WGS sequence"/>
</dbReference>
<protein>
    <submittedName>
        <fullName evidence="1">Uncharacterized protein</fullName>
    </submittedName>
</protein>
<proteinExistence type="predicted"/>
<dbReference type="AlphaFoldDB" id="A0A0V0Y1M5"/>
<evidence type="ECO:0000313" key="2">
    <source>
        <dbReference type="Proteomes" id="UP000054815"/>
    </source>
</evidence>
<evidence type="ECO:0000313" key="1">
    <source>
        <dbReference type="EMBL" id="KRX94214.1"/>
    </source>
</evidence>
<organism evidence="1 2">
    <name type="scientific">Trichinella pseudospiralis</name>
    <name type="common">Parasitic roundworm</name>
    <dbReference type="NCBI Taxonomy" id="6337"/>
    <lineage>
        <taxon>Eukaryota</taxon>
        <taxon>Metazoa</taxon>
        <taxon>Ecdysozoa</taxon>
        <taxon>Nematoda</taxon>
        <taxon>Enoplea</taxon>
        <taxon>Dorylaimia</taxon>
        <taxon>Trichinellida</taxon>
        <taxon>Trichinellidae</taxon>
        <taxon>Trichinella</taxon>
    </lineage>
</organism>
<comment type="caution">
    <text evidence="1">The sequence shown here is derived from an EMBL/GenBank/DDBJ whole genome shotgun (WGS) entry which is preliminary data.</text>
</comment>
<sequence>MAAIDDVLGHWRRLAKGTQTDKHRHGAKLILRPRPGNNTRNYTGKNRLLAVVKVVRPKKKTQARKVGFRNWRKSGEQSRAYTVQKAEILKRQSSMKSPQHVVVKYEAYLNIIS</sequence>
<gene>
    <name evidence="1" type="ORF">T4E_8480</name>
</gene>
<name>A0A0V0Y1M5_TRIPS</name>
<accession>A0A0V0Y1M5</accession>